<feature type="non-terminal residue" evidence="2">
    <location>
        <position position="52"/>
    </location>
</feature>
<name>A0A4R4SHM2_9ACTN</name>
<comment type="caution">
    <text evidence="2">The sequence shown here is derived from an EMBL/GenBank/DDBJ whole genome shotgun (WGS) entry which is preliminary data.</text>
</comment>
<dbReference type="EMBL" id="SMKI01000719">
    <property type="protein sequence ID" value="TDC61789.1"/>
    <property type="molecule type" value="Genomic_DNA"/>
</dbReference>
<organism evidence="2 3">
    <name type="scientific">Streptomyces hainanensis</name>
    <dbReference type="NCBI Taxonomy" id="402648"/>
    <lineage>
        <taxon>Bacteria</taxon>
        <taxon>Bacillati</taxon>
        <taxon>Actinomycetota</taxon>
        <taxon>Actinomycetes</taxon>
        <taxon>Kitasatosporales</taxon>
        <taxon>Streptomycetaceae</taxon>
        <taxon>Streptomyces</taxon>
    </lineage>
</organism>
<dbReference type="InterPro" id="IPR043129">
    <property type="entry name" value="ATPase_NBD"/>
</dbReference>
<gene>
    <name evidence="2" type="ORF">E1283_35115</name>
</gene>
<evidence type="ECO:0000256" key="1">
    <source>
        <dbReference type="SAM" id="MobiDB-lite"/>
    </source>
</evidence>
<sequence>MSLPQDAEDAHDSYVIALDVGGTTIKAALTGPDNVPRHEARRPTGGGGGDGG</sequence>
<accession>A0A4R4SHM2</accession>
<reference evidence="2 3" key="1">
    <citation type="submission" date="2019-03" db="EMBL/GenBank/DDBJ databases">
        <title>Draft genome sequences of novel Actinobacteria.</title>
        <authorList>
            <person name="Sahin N."/>
            <person name="Ay H."/>
            <person name="Saygin H."/>
        </authorList>
    </citation>
    <scope>NUCLEOTIDE SEQUENCE [LARGE SCALE GENOMIC DNA]</scope>
    <source>
        <strain evidence="2 3">DSM 41900</strain>
    </source>
</reference>
<proteinExistence type="predicted"/>
<evidence type="ECO:0000313" key="2">
    <source>
        <dbReference type="EMBL" id="TDC61789.1"/>
    </source>
</evidence>
<protein>
    <submittedName>
        <fullName evidence="2">ROK family protein</fullName>
    </submittedName>
</protein>
<dbReference type="AlphaFoldDB" id="A0A4R4SHM2"/>
<keyword evidence="3" id="KW-1185">Reference proteome</keyword>
<dbReference type="Proteomes" id="UP000295345">
    <property type="component" value="Unassembled WGS sequence"/>
</dbReference>
<dbReference type="Gene3D" id="3.30.420.40">
    <property type="match status" value="1"/>
</dbReference>
<dbReference type="OrthoDB" id="9810372at2"/>
<evidence type="ECO:0000313" key="3">
    <source>
        <dbReference type="Proteomes" id="UP000295345"/>
    </source>
</evidence>
<dbReference type="SUPFAM" id="SSF53067">
    <property type="entry name" value="Actin-like ATPase domain"/>
    <property type="match status" value="1"/>
</dbReference>
<feature type="region of interest" description="Disordered" evidence="1">
    <location>
        <begin position="28"/>
        <end position="52"/>
    </location>
</feature>